<accession>A0ABW2A772</accession>
<dbReference type="SUPFAM" id="SSF46785">
    <property type="entry name" value="Winged helix' DNA-binding domain"/>
    <property type="match status" value="1"/>
</dbReference>
<dbReference type="SUPFAM" id="SSF55781">
    <property type="entry name" value="GAF domain-like"/>
    <property type="match status" value="1"/>
</dbReference>
<evidence type="ECO:0000313" key="7">
    <source>
        <dbReference type="Proteomes" id="UP001596422"/>
    </source>
</evidence>
<dbReference type="InterPro" id="IPR005471">
    <property type="entry name" value="Tscrpt_reg_IclR_N"/>
</dbReference>
<dbReference type="Pfam" id="PF09339">
    <property type="entry name" value="HTH_IclR"/>
    <property type="match status" value="1"/>
</dbReference>
<dbReference type="RefSeq" id="WP_379911636.1">
    <property type="nucleotide sequence ID" value="NZ_JBHSWE010000001.1"/>
</dbReference>
<dbReference type="InterPro" id="IPR036388">
    <property type="entry name" value="WH-like_DNA-bd_sf"/>
</dbReference>
<evidence type="ECO:0000256" key="3">
    <source>
        <dbReference type="ARBA" id="ARBA00023163"/>
    </source>
</evidence>
<dbReference type="PANTHER" id="PTHR30136:SF23">
    <property type="entry name" value="DNA-BINDING TRANSCRIPTIONAL ACTIVATOR MHPR"/>
    <property type="match status" value="1"/>
</dbReference>
<dbReference type="PROSITE" id="PS51078">
    <property type="entry name" value="ICLR_ED"/>
    <property type="match status" value="1"/>
</dbReference>
<dbReference type="InterPro" id="IPR014757">
    <property type="entry name" value="Tscrpt_reg_IclR_C"/>
</dbReference>
<organism evidence="6 7">
    <name type="scientific">Marinobacterium aestuariivivens</name>
    <dbReference type="NCBI Taxonomy" id="1698799"/>
    <lineage>
        <taxon>Bacteria</taxon>
        <taxon>Pseudomonadati</taxon>
        <taxon>Pseudomonadota</taxon>
        <taxon>Gammaproteobacteria</taxon>
        <taxon>Oceanospirillales</taxon>
        <taxon>Oceanospirillaceae</taxon>
        <taxon>Marinobacterium</taxon>
    </lineage>
</organism>
<dbReference type="Gene3D" id="3.30.450.40">
    <property type="match status" value="1"/>
</dbReference>
<evidence type="ECO:0000259" key="4">
    <source>
        <dbReference type="PROSITE" id="PS51077"/>
    </source>
</evidence>
<dbReference type="InterPro" id="IPR036390">
    <property type="entry name" value="WH_DNA-bd_sf"/>
</dbReference>
<keyword evidence="2" id="KW-0238">DNA-binding</keyword>
<proteinExistence type="predicted"/>
<dbReference type="SMART" id="SM00346">
    <property type="entry name" value="HTH_ICLR"/>
    <property type="match status" value="1"/>
</dbReference>
<dbReference type="InterPro" id="IPR050707">
    <property type="entry name" value="HTH_MetabolicPath_Reg"/>
</dbReference>
<dbReference type="PROSITE" id="PS51077">
    <property type="entry name" value="HTH_ICLR"/>
    <property type="match status" value="1"/>
</dbReference>
<evidence type="ECO:0000259" key="5">
    <source>
        <dbReference type="PROSITE" id="PS51078"/>
    </source>
</evidence>
<keyword evidence="7" id="KW-1185">Reference proteome</keyword>
<dbReference type="Proteomes" id="UP001596422">
    <property type="component" value="Unassembled WGS sequence"/>
</dbReference>
<dbReference type="Pfam" id="PF01614">
    <property type="entry name" value="IclR_C"/>
    <property type="match status" value="1"/>
</dbReference>
<evidence type="ECO:0000313" key="6">
    <source>
        <dbReference type="EMBL" id="MFC6673264.1"/>
    </source>
</evidence>
<feature type="domain" description="IclR-ED" evidence="5">
    <location>
        <begin position="68"/>
        <end position="258"/>
    </location>
</feature>
<dbReference type="PANTHER" id="PTHR30136">
    <property type="entry name" value="HELIX-TURN-HELIX TRANSCRIPTIONAL REGULATOR, ICLR FAMILY"/>
    <property type="match status" value="1"/>
</dbReference>
<evidence type="ECO:0000256" key="1">
    <source>
        <dbReference type="ARBA" id="ARBA00023015"/>
    </source>
</evidence>
<comment type="caution">
    <text evidence="6">The sequence shown here is derived from an EMBL/GenBank/DDBJ whole genome shotgun (WGS) entry which is preliminary data.</text>
</comment>
<dbReference type="EMBL" id="JBHSWE010000001">
    <property type="protein sequence ID" value="MFC6673264.1"/>
    <property type="molecule type" value="Genomic_DNA"/>
</dbReference>
<protein>
    <submittedName>
        <fullName evidence="6">Helix-turn-helix domain-containing protein</fullName>
    </submittedName>
</protein>
<reference evidence="7" key="1">
    <citation type="journal article" date="2019" name="Int. J. Syst. Evol. Microbiol.">
        <title>The Global Catalogue of Microorganisms (GCM) 10K type strain sequencing project: providing services to taxonomists for standard genome sequencing and annotation.</title>
        <authorList>
            <consortium name="The Broad Institute Genomics Platform"/>
            <consortium name="The Broad Institute Genome Sequencing Center for Infectious Disease"/>
            <person name="Wu L."/>
            <person name="Ma J."/>
        </authorList>
    </citation>
    <scope>NUCLEOTIDE SEQUENCE [LARGE SCALE GENOMIC DNA]</scope>
    <source>
        <strain evidence="7">NBRC 111756</strain>
    </source>
</reference>
<dbReference type="InterPro" id="IPR029016">
    <property type="entry name" value="GAF-like_dom_sf"/>
</dbReference>
<sequence length="260" mass="29316">MSDAETSRSLERGIQLLKALDQLDGATLSQLARAVDLPKTTVRRLLTTLVEQRLVRKSLADGLYRSAVLLPLETDYELPRHSWRLCDIAAPVMRRLTDQVRWPSDLFVRVGTGMRIVESSRSCSPISLYRGKLSTQVSMLLSAAARAYLAYCPDDERELLIARALEQSPEVMTEEGIRRMIEQTRRQGYGVRHPDYYGESRPDDGLRAIAVPVIFAGRVQACLNLLWVRDYLSESDFAARHLETLRAAAQEIAERCQAAP</sequence>
<keyword evidence="3" id="KW-0804">Transcription</keyword>
<dbReference type="Gene3D" id="1.10.10.10">
    <property type="entry name" value="Winged helix-like DNA-binding domain superfamily/Winged helix DNA-binding domain"/>
    <property type="match status" value="1"/>
</dbReference>
<gene>
    <name evidence="6" type="ORF">ACFQDL_26625</name>
</gene>
<evidence type="ECO:0000256" key="2">
    <source>
        <dbReference type="ARBA" id="ARBA00023125"/>
    </source>
</evidence>
<feature type="domain" description="HTH iclR-type" evidence="4">
    <location>
        <begin position="7"/>
        <end position="68"/>
    </location>
</feature>
<keyword evidence="1" id="KW-0805">Transcription regulation</keyword>
<name>A0ABW2A772_9GAMM</name>